<dbReference type="OrthoDB" id="5145029at2"/>
<evidence type="ECO:0000256" key="1">
    <source>
        <dbReference type="SAM" id="Phobius"/>
    </source>
</evidence>
<feature type="transmembrane region" description="Helical" evidence="1">
    <location>
        <begin position="59"/>
        <end position="80"/>
    </location>
</feature>
<dbReference type="InterPro" id="IPR056411">
    <property type="entry name" value="CysS_C"/>
</dbReference>
<proteinExistence type="predicted"/>
<feature type="domain" description="Cysteinyl-tRNA ligase anticodon binding" evidence="2">
    <location>
        <begin position="175"/>
        <end position="225"/>
    </location>
</feature>
<sequence>MTDTSPATVLKFPTFWLWVFTIGGLALGCGVGFALPAVGQWLLDTVESAPGPVRVAMKLPPALLVPIAAVLGTVGGALLFEVARKESPTLSVADDHIELSRNDRARYIERGTIGAVFREGPDLVLTDHRDLRLARCKASDLRADEIARAFRERGYPWRDRDDPLAEHYVTWVDGRPETGAKVDALLRSRRRALDDDKPGTVEEVEEQLTALGVDVRDRKGRQEIRLTTVS</sequence>
<accession>A0A370GLH1</accession>
<dbReference type="Pfam" id="PF23494">
    <property type="entry name" value="bPH_10"/>
    <property type="match status" value="1"/>
</dbReference>
<keyword evidence="1" id="KW-0812">Transmembrane</keyword>
<dbReference type="Proteomes" id="UP000255355">
    <property type="component" value="Unassembled WGS sequence"/>
</dbReference>
<keyword evidence="1" id="KW-1133">Transmembrane helix</keyword>
<dbReference type="EMBL" id="QQAZ01000017">
    <property type="protein sequence ID" value="RDI44497.1"/>
    <property type="molecule type" value="Genomic_DNA"/>
</dbReference>
<organism evidence="4 5">
    <name type="scientific">Nocardia mexicana</name>
    <dbReference type="NCBI Taxonomy" id="279262"/>
    <lineage>
        <taxon>Bacteria</taxon>
        <taxon>Bacillati</taxon>
        <taxon>Actinomycetota</taxon>
        <taxon>Actinomycetes</taxon>
        <taxon>Mycobacteriales</taxon>
        <taxon>Nocardiaceae</taxon>
        <taxon>Nocardia</taxon>
    </lineage>
</organism>
<gene>
    <name evidence="4" type="ORF">DFR68_117114</name>
</gene>
<dbReference type="STRING" id="1210089.GCA_001613165_05272"/>
<evidence type="ECO:0000313" key="5">
    <source>
        <dbReference type="Proteomes" id="UP000255355"/>
    </source>
</evidence>
<evidence type="ECO:0000259" key="2">
    <source>
        <dbReference type="Pfam" id="PF23493"/>
    </source>
</evidence>
<reference evidence="4 5" key="1">
    <citation type="submission" date="2018-07" db="EMBL/GenBank/DDBJ databases">
        <title>Genomic Encyclopedia of Type Strains, Phase IV (KMG-IV): sequencing the most valuable type-strain genomes for metagenomic binning, comparative biology and taxonomic classification.</title>
        <authorList>
            <person name="Goeker M."/>
        </authorList>
    </citation>
    <scope>NUCLEOTIDE SEQUENCE [LARGE SCALE GENOMIC DNA]</scope>
    <source>
        <strain evidence="4 5">DSM 44952</strain>
    </source>
</reference>
<feature type="transmembrane region" description="Helical" evidence="1">
    <location>
        <begin position="15"/>
        <end position="39"/>
    </location>
</feature>
<dbReference type="Pfam" id="PF23493">
    <property type="entry name" value="CysS_C"/>
    <property type="match status" value="1"/>
</dbReference>
<evidence type="ECO:0000259" key="3">
    <source>
        <dbReference type="Pfam" id="PF23494"/>
    </source>
</evidence>
<keyword evidence="5" id="KW-1185">Reference proteome</keyword>
<dbReference type="AlphaFoldDB" id="A0A370GLH1"/>
<evidence type="ECO:0000313" key="4">
    <source>
        <dbReference type="EMBL" id="RDI44497.1"/>
    </source>
</evidence>
<dbReference type="InterPro" id="IPR057798">
    <property type="entry name" value="PH_YqeB"/>
</dbReference>
<dbReference type="RefSeq" id="WP_084520033.1">
    <property type="nucleotide sequence ID" value="NZ_QQAZ01000017.1"/>
</dbReference>
<name>A0A370GLH1_9NOCA</name>
<keyword evidence="1" id="KW-0472">Membrane</keyword>
<feature type="domain" description="YqeB PH" evidence="3">
    <location>
        <begin position="8"/>
        <end position="158"/>
    </location>
</feature>
<protein>
    <submittedName>
        <fullName evidence="4">Uncharacterized protein</fullName>
    </submittedName>
</protein>
<comment type="caution">
    <text evidence="4">The sequence shown here is derived from an EMBL/GenBank/DDBJ whole genome shotgun (WGS) entry which is preliminary data.</text>
</comment>